<comment type="caution">
    <text evidence="1">The sequence shown here is derived from an EMBL/GenBank/DDBJ whole genome shotgun (WGS) entry which is preliminary data.</text>
</comment>
<keyword evidence="2" id="KW-1185">Reference proteome</keyword>
<reference evidence="1 2" key="1">
    <citation type="submission" date="2023-07" db="EMBL/GenBank/DDBJ databases">
        <authorList>
            <person name="Peeters C."/>
        </authorList>
    </citation>
    <scope>NUCLEOTIDE SEQUENCE [LARGE SCALE GENOMIC DNA]</scope>
    <source>
        <strain evidence="1 2">LMG 18101</strain>
    </source>
</reference>
<organism evidence="1 2">
    <name type="scientific">Ralstonia flaminis</name>
    <dbReference type="NCBI Taxonomy" id="3058597"/>
    <lineage>
        <taxon>Bacteria</taxon>
        <taxon>Pseudomonadati</taxon>
        <taxon>Pseudomonadota</taxon>
        <taxon>Betaproteobacteria</taxon>
        <taxon>Burkholderiales</taxon>
        <taxon>Burkholderiaceae</taxon>
        <taxon>Ralstonia</taxon>
    </lineage>
</organism>
<gene>
    <name evidence="1" type="ORF">LMG18101_00491</name>
</gene>
<sequence>MALIIGDGRDEIRKKLAGATAGVPNWHVGSDNWLEHILKGLWPQFVALREEVKIDAARSTIEARTNYAEWRARLASLNPGAGDLEIDEEAKRQSGINKTPEERVSHRYLMKAIALHTEVAILSAALCEAEINLALAWGLSMLDKEDVFQLIESKPTPDKWLHGPKIMLPGYVIPPGCAEAETLHKLFGERNRLVHPRSTVKKAGQHKLGTKIPKPPKLVELIAWMGRYFSLPFDLADFLRTQPSINGDRIPVMTRREAIERVPQHTLPRPATPPR</sequence>
<dbReference type="RefSeq" id="WP_316679997.1">
    <property type="nucleotide sequence ID" value="NZ_CATZLL010000001.1"/>
</dbReference>
<evidence type="ECO:0000313" key="1">
    <source>
        <dbReference type="EMBL" id="CAJ0809021.1"/>
    </source>
</evidence>
<evidence type="ECO:0000313" key="2">
    <source>
        <dbReference type="Proteomes" id="UP001189757"/>
    </source>
</evidence>
<proteinExistence type="predicted"/>
<dbReference type="EMBL" id="CATZLL010000001">
    <property type="protein sequence ID" value="CAJ0809021.1"/>
    <property type="molecule type" value="Genomic_DNA"/>
</dbReference>
<dbReference type="Proteomes" id="UP001189757">
    <property type="component" value="Unassembled WGS sequence"/>
</dbReference>
<accession>A0ABM9JZ22</accession>
<protein>
    <submittedName>
        <fullName evidence="1">Uncharacterized protein</fullName>
    </submittedName>
</protein>
<name>A0ABM9JZ22_9RALS</name>